<dbReference type="PRINTS" id="PR00503">
    <property type="entry name" value="BROMODOMAIN"/>
</dbReference>
<dbReference type="PANTHER" id="PTHR45750">
    <property type="entry name" value="GH11602P"/>
    <property type="match status" value="1"/>
</dbReference>
<accession>A0A8J5F8G1</accession>
<keyword evidence="1 2" id="KW-0103">Bromodomain</keyword>
<keyword evidence="6" id="KW-1185">Reference proteome</keyword>
<evidence type="ECO:0000313" key="5">
    <source>
        <dbReference type="EMBL" id="KAG6483686.1"/>
    </source>
</evidence>
<dbReference type="InterPro" id="IPR037800">
    <property type="entry name" value="GCN5"/>
</dbReference>
<dbReference type="EMBL" id="JACMSC010000016">
    <property type="protein sequence ID" value="KAG6483686.1"/>
    <property type="molecule type" value="Genomic_DNA"/>
</dbReference>
<feature type="domain" description="Bromo" evidence="4">
    <location>
        <begin position="252"/>
        <end position="280"/>
    </location>
</feature>
<protein>
    <recommendedName>
        <fullName evidence="4">Bromo domain-containing protein</fullName>
    </recommendedName>
</protein>
<dbReference type="CDD" id="cd05509">
    <property type="entry name" value="Bromo_gcn5_like"/>
    <property type="match status" value="1"/>
</dbReference>
<dbReference type="InterPro" id="IPR001487">
    <property type="entry name" value="Bromodomain"/>
</dbReference>
<dbReference type="PROSITE" id="PS50014">
    <property type="entry name" value="BROMODOMAIN_2"/>
    <property type="match status" value="2"/>
</dbReference>
<proteinExistence type="predicted"/>
<evidence type="ECO:0000256" key="3">
    <source>
        <dbReference type="SAM" id="SignalP"/>
    </source>
</evidence>
<dbReference type="GO" id="GO:0045944">
    <property type="term" value="P:positive regulation of transcription by RNA polymerase II"/>
    <property type="evidence" value="ECO:0007669"/>
    <property type="project" value="TreeGrafter"/>
</dbReference>
<dbReference type="Pfam" id="PF00439">
    <property type="entry name" value="Bromodomain"/>
    <property type="match status" value="3"/>
</dbReference>
<reference evidence="5 6" key="1">
    <citation type="submission" date="2020-08" db="EMBL/GenBank/DDBJ databases">
        <title>Plant Genome Project.</title>
        <authorList>
            <person name="Zhang R.-G."/>
        </authorList>
    </citation>
    <scope>NUCLEOTIDE SEQUENCE [LARGE SCALE GENOMIC DNA]</scope>
    <source>
        <tissue evidence="5">Rhizome</tissue>
    </source>
</reference>
<dbReference type="Gene3D" id="1.20.920.10">
    <property type="entry name" value="Bromodomain-like"/>
    <property type="match status" value="3"/>
</dbReference>
<dbReference type="SMART" id="SM00297">
    <property type="entry name" value="BROMO"/>
    <property type="match status" value="1"/>
</dbReference>
<evidence type="ECO:0000313" key="6">
    <source>
        <dbReference type="Proteomes" id="UP000734854"/>
    </source>
</evidence>
<dbReference type="GO" id="GO:0000123">
    <property type="term" value="C:histone acetyltransferase complex"/>
    <property type="evidence" value="ECO:0007669"/>
    <property type="project" value="TreeGrafter"/>
</dbReference>
<dbReference type="SUPFAM" id="SSF47370">
    <property type="entry name" value="Bromodomain"/>
    <property type="match status" value="3"/>
</dbReference>
<name>A0A8J5F8G1_ZINOF</name>
<evidence type="ECO:0000259" key="4">
    <source>
        <dbReference type="PROSITE" id="PS50014"/>
    </source>
</evidence>
<evidence type="ECO:0000256" key="2">
    <source>
        <dbReference type="PROSITE-ProRule" id="PRU00035"/>
    </source>
</evidence>
<organism evidence="5 6">
    <name type="scientific">Zingiber officinale</name>
    <name type="common">Ginger</name>
    <name type="synonym">Amomum zingiber</name>
    <dbReference type="NCBI Taxonomy" id="94328"/>
    <lineage>
        <taxon>Eukaryota</taxon>
        <taxon>Viridiplantae</taxon>
        <taxon>Streptophyta</taxon>
        <taxon>Embryophyta</taxon>
        <taxon>Tracheophyta</taxon>
        <taxon>Spermatophyta</taxon>
        <taxon>Magnoliopsida</taxon>
        <taxon>Liliopsida</taxon>
        <taxon>Zingiberales</taxon>
        <taxon>Zingiberaceae</taxon>
        <taxon>Zingiber</taxon>
    </lineage>
</organism>
<evidence type="ECO:0000256" key="1">
    <source>
        <dbReference type="ARBA" id="ARBA00023117"/>
    </source>
</evidence>
<feature type="signal peptide" evidence="3">
    <location>
        <begin position="1"/>
        <end position="22"/>
    </location>
</feature>
<feature type="chain" id="PRO_5035296058" description="Bromo domain-containing protein" evidence="3">
    <location>
        <begin position="23"/>
        <end position="725"/>
    </location>
</feature>
<dbReference type="PANTHER" id="PTHR45750:SF3">
    <property type="entry name" value="HISTONE ACETYLTRANSFERASE"/>
    <property type="match status" value="1"/>
</dbReference>
<gene>
    <name evidence="5" type="ORF">ZIOFF_060338</name>
</gene>
<comment type="caution">
    <text evidence="5">The sequence shown here is derived from an EMBL/GenBank/DDBJ whole genome shotgun (WGS) entry which is preliminary data.</text>
</comment>
<keyword evidence="3" id="KW-0732">Signal</keyword>
<dbReference type="InterPro" id="IPR036427">
    <property type="entry name" value="Bromodomain-like_sf"/>
</dbReference>
<dbReference type="Proteomes" id="UP000734854">
    <property type="component" value="Unassembled WGS sequence"/>
</dbReference>
<dbReference type="AlphaFoldDB" id="A0A8J5F8G1"/>
<dbReference type="GO" id="GO:0010484">
    <property type="term" value="F:histone H3 acetyltransferase activity"/>
    <property type="evidence" value="ECO:0007669"/>
    <property type="project" value="TreeGrafter"/>
</dbReference>
<sequence length="725" mass="83480">MTDESVAAFIWLFETWLGLMSGCRPISFITPYNESITSTAAKVSPNVRHRYNLEDNMWLQEFYAIQEKCVPLFYRGMFFGDFFGAPKVETMYKIFQRHSMATTTLRDLVTQFDKTMAGQFEKELQADFEQVTPSLRNSESSGFLMEKATDGINKYHVAKVEDARIQDRHVIKVLIIIDILTRLDEYILKSIFCPVQKEAGIPKNPIKVEDIPGLKDAGWTPDQWGHSKFRTTNASERQQLNNFMRNLLKLMFEHPDAWPFKEPVDAREVPDYYDIIKDPMGRSMWMGWAGQAIWMGWVVWMAGRSGLADPSSQAIDEKIRELSNCHIVYQGIDFQKANVMFLPISFITPYNESITSTAAKVSPNVRHRYNLEDNMWLQEFYAIQEKCVPLFYRGMFFGDFFGAPKVETMYKIFQRHSMATTTLRDLVTQFDKTMAGQFEKELQADFEQVTPSLRNSESSGFLMEKATDGINKYHVAKVEDARIQDRHVIKVLIIIDILTRLDEYILKSIFCPVQKEAGIPKNPIKVEDIPGLKDAGWTPDQWGHSKFRTTNASERQQLNNFMRNLLKLMFEHPDAWPFKEPVDAREVPDYYDIIKDPMGRSMWMGWAGQAIWMGWVVWMAGRSGLADPSSQVYGPGDLRTMSKRLESGQYYVTFEMFVADVKRMCGNARTYNSPETIYFKCANRWAGKLFHKQGPSLHSSNFKQEFVGITHVIVACSIAGVPSGL</sequence>
<feature type="domain" description="Bromo" evidence="4">
    <location>
        <begin position="570"/>
        <end position="679"/>
    </location>
</feature>